<evidence type="ECO:0000256" key="5">
    <source>
        <dbReference type="ARBA" id="ARBA00023002"/>
    </source>
</evidence>
<comment type="similarity">
    <text evidence="1 10">Belongs to the class-I pyridine nucleotide-disulfide oxidoreductase family.</text>
</comment>
<dbReference type="Pfam" id="PF02852">
    <property type="entry name" value="Pyr_redox_dim"/>
    <property type="match status" value="1"/>
</dbReference>
<dbReference type="NCBIfam" id="TIGR01350">
    <property type="entry name" value="lipoamide_DH"/>
    <property type="match status" value="1"/>
</dbReference>
<evidence type="ECO:0000256" key="4">
    <source>
        <dbReference type="ARBA" id="ARBA00022827"/>
    </source>
</evidence>
<dbReference type="Gene3D" id="3.50.50.60">
    <property type="entry name" value="FAD/NAD(P)-binding domain"/>
    <property type="match status" value="2"/>
</dbReference>
<dbReference type="PRINTS" id="PR00411">
    <property type="entry name" value="PNDRDTASEI"/>
</dbReference>
<dbReference type="InterPro" id="IPR023753">
    <property type="entry name" value="FAD/NAD-binding_dom"/>
</dbReference>
<keyword evidence="13" id="KW-0670">Pyruvate</keyword>
<evidence type="ECO:0000256" key="2">
    <source>
        <dbReference type="ARBA" id="ARBA00012608"/>
    </source>
</evidence>
<keyword evidence="4 10" id="KW-0274">FAD</keyword>
<sequence length="503" mass="52912">MTVSGDTTDDIYATKRDRIERRTRLMVVGDVTTGTDVVVIGAGPGGYVAAIRAGQLDLDVTLVEKAAYGGTCLNHGCIPSKALITATDVAHEARHAEELGIHADPAIDMAGMVGWKDGVVDQLTSGVEKLCKANQVNLLEGTATFAGENTVRISHSGEGQGSETLEFEHAIIATGSRPIEIPNFSFDDEPVLNSRQALALESIPDSLVIVGAGYIGMELATVFAKLGTDVTVVEMLESILPGYDDDLKRPVKQRANDLGIDFEFGYTAAKWHEHGDGIRVVAEPADRTEADESLDLDAETVLVAVGREPVSDTLDLEAVGVETDERGFIKTDSRARTNVDHVFAVGDVAGEPMLAHKGSAEGQVAAEVIAGEPAALDHQAIPAVVFTDPEIATVGMTEREAEDAGFETAVGQFPFRASGRALTTGDTDGFVKIVADEDEGYVLGASIVGPEASELIAELGLAVELGATLEDVASTIHAHPTLAESVMEAAENALGHAIHTLNR</sequence>
<feature type="domain" description="FAD/NAD(P)-binding" evidence="12">
    <location>
        <begin position="36"/>
        <end position="362"/>
    </location>
</feature>
<dbReference type="EC" id="1.8.1.4" evidence="2 10"/>
<protein>
    <recommendedName>
        <fullName evidence="2 10">Dihydrolipoyl dehydrogenase</fullName>
        <ecNumber evidence="2 10">1.8.1.4</ecNumber>
    </recommendedName>
</protein>
<keyword evidence="8 10" id="KW-0676">Redox-active center</keyword>
<dbReference type="Pfam" id="PF07992">
    <property type="entry name" value="Pyr_redox_2"/>
    <property type="match status" value="1"/>
</dbReference>
<gene>
    <name evidence="13" type="ORF">AArc1_3381</name>
</gene>
<dbReference type="GO" id="GO:0004148">
    <property type="term" value="F:dihydrolipoyl dehydrogenase (NADH) activity"/>
    <property type="evidence" value="ECO:0007669"/>
    <property type="project" value="UniProtKB-EC"/>
</dbReference>
<dbReference type="KEGG" id="nan:AArc1_3381"/>
<keyword evidence="3 10" id="KW-0285">Flavoprotein</keyword>
<dbReference type="AlphaFoldDB" id="A0A346PJH9"/>
<evidence type="ECO:0000256" key="1">
    <source>
        <dbReference type="ARBA" id="ARBA00007532"/>
    </source>
</evidence>
<dbReference type="GO" id="GO:0006103">
    <property type="term" value="P:2-oxoglutarate metabolic process"/>
    <property type="evidence" value="ECO:0007669"/>
    <property type="project" value="TreeGrafter"/>
</dbReference>
<dbReference type="FunFam" id="3.30.390.30:FF:000001">
    <property type="entry name" value="Dihydrolipoyl dehydrogenase"/>
    <property type="match status" value="1"/>
</dbReference>
<comment type="cofactor">
    <cofactor evidence="10">
        <name>FAD</name>
        <dbReference type="ChEBI" id="CHEBI:57692"/>
    </cofactor>
    <text evidence="10">Binds 1 FAD per subunit.</text>
</comment>
<name>A0A346PJH9_9EURY</name>
<dbReference type="EMBL" id="CP024047">
    <property type="protein sequence ID" value="AXR79674.1"/>
    <property type="molecule type" value="Genomic_DNA"/>
</dbReference>
<evidence type="ECO:0000256" key="3">
    <source>
        <dbReference type="ARBA" id="ARBA00022630"/>
    </source>
</evidence>
<dbReference type="PRINTS" id="PR00368">
    <property type="entry name" value="FADPNR"/>
</dbReference>
<dbReference type="GO" id="GO:0050660">
    <property type="term" value="F:flavin adenine dinucleotide binding"/>
    <property type="evidence" value="ECO:0007669"/>
    <property type="project" value="InterPro"/>
</dbReference>
<evidence type="ECO:0000256" key="7">
    <source>
        <dbReference type="ARBA" id="ARBA00023157"/>
    </source>
</evidence>
<organism evidence="13 14">
    <name type="scientific">Natrarchaeobaculum sulfurireducens</name>
    <dbReference type="NCBI Taxonomy" id="2044521"/>
    <lineage>
        <taxon>Archaea</taxon>
        <taxon>Methanobacteriati</taxon>
        <taxon>Methanobacteriota</taxon>
        <taxon>Stenosarchaea group</taxon>
        <taxon>Halobacteria</taxon>
        <taxon>Halobacteriales</taxon>
        <taxon>Natrialbaceae</taxon>
        <taxon>Natrarchaeobaculum</taxon>
    </lineage>
</organism>
<dbReference type="InterPro" id="IPR006258">
    <property type="entry name" value="Lipoamide_DH"/>
</dbReference>
<reference evidence="14" key="1">
    <citation type="submission" date="2017-10" db="EMBL/GenBank/DDBJ databases">
        <title>Phenotypic and genomic properties of facultatively anaerobic sulfur-reducing natronoarchaea from hypersaline soda lakes.</title>
        <authorList>
            <person name="Sorokin D.Y."/>
            <person name="Kublanov I.V."/>
            <person name="Roman P."/>
            <person name="Sinninghe Damste J.S."/>
            <person name="Golyshin P.N."/>
            <person name="Rojo D."/>
            <person name="Ciordia S."/>
            <person name="Mena Md.C."/>
            <person name="Ferrer M."/>
            <person name="Messina E."/>
            <person name="Smedile F."/>
            <person name="La Spada G."/>
            <person name="La Cono V."/>
            <person name="Yakimov M.M."/>
        </authorList>
    </citation>
    <scope>NUCLEOTIDE SEQUENCE [LARGE SCALE GENOMIC DNA]</scope>
    <source>
        <strain evidence="14">AArc1</strain>
    </source>
</reference>
<feature type="domain" description="Pyridine nucleotide-disulphide oxidoreductase dimerisation" evidence="11">
    <location>
        <begin position="381"/>
        <end position="490"/>
    </location>
</feature>
<evidence type="ECO:0000259" key="12">
    <source>
        <dbReference type="Pfam" id="PF07992"/>
    </source>
</evidence>
<dbReference type="Gene3D" id="3.30.390.30">
    <property type="match status" value="1"/>
</dbReference>
<evidence type="ECO:0000256" key="6">
    <source>
        <dbReference type="ARBA" id="ARBA00023027"/>
    </source>
</evidence>
<accession>A0A346PJH9</accession>
<evidence type="ECO:0000313" key="13">
    <source>
        <dbReference type="EMBL" id="AXR79674.1"/>
    </source>
</evidence>
<comment type="miscellaneous">
    <text evidence="10">The active site is a redox-active disulfide bond.</text>
</comment>
<evidence type="ECO:0000256" key="8">
    <source>
        <dbReference type="ARBA" id="ARBA00023284"/>
    </source>
</evidence>
<dbReference type="PROSITE" id="PS00076">
    <property type="entry name" value="PYRIDINE_REDOX_1"/>
    <property type="match status" value="1"/>
</dbReference>
<dbReference type="Proteomes" id="UP000258707">
    <property type="component" value="Chromosome"/>
</dbReference>
<dbReference type="SUPFAM" id="SSF55424">
    <property type="entry name" value="FAD/NAD-linked reductases, dimerisation (C-terminal) domain"/>
    <property type="match status" value="1"/>
</dbReference>
<dbReference type="SUPFAM" id="SSF51905">
    <property type="entry name" value="FAD/NAD(P)-binding domain"/>
    <property type="match status" value="1"/>
</dbReference>
<dbReference type="PANTHER" id="PTHR22912">
    <property type="entry name" value="DISULFIDE OXIDOREDUCTASE"/>
    <property type="match status" value="1"/>
</dbReference>
<keyword evidence="6 10" id="KW-0520">NAD</keyword>
<dbReference type="InterPro" id="IPR001100">
    <property type="entry name" value="Pyr_nuc-diS_OxRdtase"/>
</dbReference>
<dbReference type="InterPro" id="IPR036188">
    <property type="entry name" value="FAD/NAD-bd_sf"/>
</dbReference>
<evidence type="ECO:0000313" key="14">
    <source>
        <dbReference type="Proteomes" id="UP000258707"/>
    </source>
</evidence>
<evidence type="ECO:0000256" key="10">
    <source>
        <dbReference type="RuleBase" id="RU003692"/>
    </source>
</evidence>
<dbReference type="InterPro" id="IPR050151">
    <property type="entry name" value="Class-I_Pyr_Nuc-Dis_Oxidored"/>
</dbReference>
<dbReference type="PIRSF" id="PIRSF000350">
    <property type="entry name" value="Mercury_reductase_MerA"/>
    <property type="match status" value="1"/>
</dbReference>
<proteinExistence type="inferred from homology"/>
<evidence type="ECO:0000259" key="11">
    <source>
        <dbReference type="Pfam" id="PF02852"/>
    </source>
</evidence>
<evidence type="ECO:0000256" key="9">
    <source>
        <dbReference type="ARBA" id="ARBA00049187"/>
    </source>
</evidence>
<dbReference type="InterPro" id="IPR016156">
    <property type="entry name" value="FAD/NAD-linked_Rdtase_dimer_sf"/>
</dbReference>
<dbReference type="InterPro" id="IPR012999">
    <property type="entry name" value="Pyr_OxRdtase_I_AS"/>
</dbReference>
<comment type="catalytic activity">
    <reaction evidence="9 10">
        <text>N(6)-[(R)-dihydrolipoyl]-L-lysyl-[protein] + NAD(+) = N(6)-[(R)-lipoyl]-L-lysyl-[protein] + NADH + H(+)</text>
        <dbReference type="Rhea" id="RHEA:15045"/>
        <dbReference type="Rhea" id="RHEA-COMP:10474"/>
        <dbReference type="Rhea" id="RHEA-COMP:10475"/>
        <dbReference type="ChEBI" id="CHEBI:15378"/>
        <dbReference type="ChEBI" id="CHEBI:57540"/>
        <dbReference type="ChEBI" id="CHEBI:57945"/>
        <dbReference type="ChEBI" id="CHEBI:83099"/>
        <dbReference type="ChEBI" id="CHEBI:83100"/>
        <dbReference type="EC" id="1.8.1.4"/>
    </reaction>
</comment>
<keyword evidence="5 10" id="KW-0560">Oxidoreductase</keyword>
<dbReference type="InterPro" id="IPR004099">
    <property type="entry name" value="Pyr_nucl-diS_OxRdtase_dimer"/>
</dbReference>
<keyword evidence="7" id="KW-1015">Disulfide bond</keyword>
<dbReference type="PANTHER" id="PTHR22912:SF160">
    <property type="entry name" value="DIHYDROLIPOYL DEHYDROGENASE"/>
    <property type="match status" value="1"/>
</dbReference>